<reference evidence="1 2" key="1">
    <citation type="journal article" date="2022" name="Nat. Genet.">
        <title>Improved pea reference genome and pan-genome highlight genomic features and evolutionary characteristics.</title>
        <authorList>
            <person name="Yang T."/>
            <person name="Liu R."/>
            <person name="Luo Y."/>
            <person name="Hu S."/>
            <person name="Wang D."/>
            <person name="Wang C."/>
            <person name="Pandey M.K."/>
            <person name="Ge S."/>
            <person name="Xu Q."/>
            <person name="Li N."/>
            <person name="Li G."/>
            <person name="Huang Y."/>
            <person name="Saxena R.K."/>
            <person name="Ji Y."/>
            <person name="Li M."/>
            <person name="Yan X."/>
            <person name="He Y."/>
            <person name="Liu Y."/>
            <person name="Wang X."/>
            <person name="Xiang C."/>
            <person name="Varshney R.K."/>
            <person name="Ding H."/>
            <person name="Gao S."/>
            <person name="Zong X."/>
        </authorList>
    </citation>
    <scope>NUCLEOTIDE SEQUENCE [LARGE SCALE GENOMIC DNA]</scope>
    <source>
        <strain evidence="1 2">cv. Zhongwan 6</strain>
    </source>
</reference>
<comment type="caution">
    <text evidence="1">The sequence shown here is derived from an EMBL/GenBank/DDBJ whole genome shotgun (WGS) entry which is preliminary data.</text>
</comment>
<accession>A0A9D4WXJ2</accession>
<sequence>MNNPPNLWKNKEEVKFCLRFYFSYGLRPLNCDVDVLKFVDDVNGFELVDVYVEHSIGNPEVVDEAKLVHDYAEEVHFNDDFAPNSDDEEVKVEMVDDDVHVGSENVEDEVQVGNENVNDDTDYVGSEDNLDNFSDTEYEHNDEIDDLYWTIIFPFENLVDKMNNSNVEDDSDMLHTPPVSDDDEEHKKFPSYKSGEVFKFQLGPSTNNVECECSCRATPLCEASIWEFEEEISWVGTEKGYVECNKGYNSCNMGEGSAKDEKLE</sequence>
<name>A0A9D4WXJ2_PEA</name>
<evidence type="ECO:0000313" key="1">
    <source>
        <dbReference type="EMBL" id="KAI5409607.1"/>
    </source>
</evidence>
<evidence type="ECO:0000313" key="2">
    <source>
        <dbReference type="Proteomes" id="UP001058974"/>
    </source>
</evidence>
<proteinExistence type="predicted"/>
<dbReference type="Proteomes" id="UP001058974">
    <property type="component" value="Chromosome 5"/>
</dbReference>
<gene>
    <name evidence="1" type="ORF">KIW84_055150</name>
</gene>
<organism evidence="1 2">
    <name type="scientific">Pisum sativum</name>
    <name type="common">Garden pea</name>
    <name type="synonym">Lathyrus oleraceus</name>
    <dbReference type="NCBI Taxonomy" id="3888"/>
    <lineage>
        <taxon>Eukaryota</taxon>
        <taxon>Viridiplantae</taxon>
        <taxon>Streptophyta</taxon>
        <taxon>Embryophyta</taxon>
        <taxon>Tracheophyta</taxon>
        <taxon>Spermatophyta</taxon>
        <taxon>Magnoliopsida</taxon>
        <taxon>eudicotyledons</taxon>
        <taxon>Gunneridae</taxon>
        <taxon>Pentapetalae</taxon>
        <taxon>rosids</taxon>
        <taxon>fabids</taxon>
        <taxon>Fabales</taxon>
        <taxon>Fabaceae</taxon>
        <taxon>Papilionoideae</taxon>
        <taxon>50 kb inversion clade</taxon>
        <taxon>NPAAA clade</taxon>
        <taxon>Hologalegina</taxon>
        <taxon>IRL clade</taxon>
        <taxon>Fabeae</taxon>
        <taxon>Lathyrus</taxon>
    </lineage>
</organism>
<dbReference type="Gramene" id="Psat05G0515000-T1">
    <property type="protein sequence ID" value="KAI5409607.1"/>
    <property type="gene ID" value="KIW84_055150"/>
</dbReference>
<protein>
    <submittedName>
        <fullName evidence="1">Uncharacterized protein</fullName>
    </submittedName>
</protein>
<keyword evidence="2" id="KW-1185">Reference proteome</keyword>
<dbReference type="AlphaFoldDB" id="A0A9D4WXJ2"/>
<dbReference type="EMBL" id="JAMSHJ010000005">
    <property type="protein sequence ID" value="KAI5409607.1"/>
    <property type="molecule type" value="Genomic_DNA"/>
</dbReference>